<evidence type="ECO:0000256" key="1">
    <source>
        <dbReference type="SAM" id="MobiDB-lite"/>
    </source>
</evidence>
<gene>
    <name evidence="2" type="ORF">PoB_004145900</name>
</gene>
<proteinExistence type="predicted"/>
<dbReference type="EMBL" id="BLXT01004584">
    <property type="protein sequence ID" value="GFO14954.1"/>
    <property type="molecule type" value="Genomic_DNA"/>
</dbReference>
<sequence length="78" mass="8663">MDIQKERIRASRCKISFTRRDPPPYGQAWKPNPEQGVLRFSGPPSGQGASGGARTRDRRVPADLRADSLYIMPPTPQA</sequence>
<dbReference type="AlphaFoldDB" id="A0AAV4B9C9"/>
<reference evidence="2 3" key="1">
    <citation type="journal article" date="2021" name="Elife">
        <title>Chloroplast acquisition without the gene transfer in kleptoplastic sea slugs, Plakobranchus ocellatus.</title>
        <authorList>
            <person name="Maeda T."/>
            <person name="Takahashi S."/>
            <person name="Yoshida T."/>
            <person name="Shimamura S."/>
            <person name="Takaki Y."/>
            <person name="Nagai Y."/>
            <person name="Toyoda A."/>
            <person name="Suzuki Y."/>
            <person name="Arimoto A."/>
            <person name="Ishii H."/>
            <person name="Satoh N."/>
            <person name="Nishiyama T."/>
            <person name="Hasebe M."/>
            <person name="Maruyama T."/>
            <person name="Minagawa J."/>
            <person name="Obokata J."/>
            <person name="Shigenobu S."/>
        </authorList>
    </citation>
    <scope>NUCLEOTIDE SEQUENCE [LARGE SCALE GENOMIC DNA]</scope>
</reference>
<name>A0AAV4B9C9_9GAST</name>
<feature type="region of interest" description="Disordered" evidence="1">
    <location>
        <begin position="17"/>
        <end position="67"/>
    </location>
</feature>
<evidence type="ECO:0000313" key="3">
    <source>
        <dbReference type="Proteomes" id="UP000735302"/>
    </source>
</evidence>
<accession>A0AAV4B9C9</accession>
<feature type="compositionally biased region" description="Basic and acidic residues" evidence="1">
    <location>
        <begin position="54"/>
        <end position="66"/>
    </location>
</feature>
<comment type="caution">
    <text evidence="2">The sequence shown here is derived from an EMBL/GenBank/DDBJ whole genome shotgun (WGS) entry which is preliminary data.</text>
</comment>
<organism evidence="2 3">
    <name type="scientific">Plakobranchus ocellatus</name>
    <dbReference type="NCBI Taxonomy" id="259542"/>
    <lineage>
        <taxon>Eukaryota</taxon>
        <taxon>Metazoa</taxon>
        <taxon>Spiralia</taxon>
        <taxon>Lophotrochozoa</taxon>
        <taxon>Mollusca</taxon>
        <taxon>Gastropoda</taxon>
        <taxon>Heterobranchia</taxon>
        <taxon>Euthyneura</taxon>
        <taxon>Panpulmonata</taxon>
        <taxon>Sacoglossa</taxon>
        <taxon>Placobranchoidea</taxon>
        <taxon>Plakobranchidae</taxon>
        <taxon>Plakobranchus</taxon>
    </lineage>
</organism>
<protein>
    <submittedName>
        <fullName evidence="2">Uncharacterized protein</fullName>
    </submittedName>
</protein>
<dbReference type="Proteomes" id="UP000735302">
    <property type="component" value="Unassembled WGS sequence"/>
</dbReference>
<evidence type="ECO:0000313" key="2">
    <source>
        <dbReference type="EMBL" id="GFO14954.1"/>
    </source>
</evidence>
<keyword evidence="3" id="KW-1185">Reference proteome</keyword>